<evidence type="ECO:0000313" key="2">
    <source>
        <dbReference type="Proteomes" id="UP000822688"/>
    </source>
</evidence>
<reference evidence="1" key="1">
    <citation type="submission" date="2020-06" db="EMBL/GenBank/DDBJ databases">
        <title>WGS assembly of Ceratodon purpureus strain R40.</title>
        <authorList>
            <person name="Carey S.B."/>
            <person name="Jenkins J."/>
            <person name="Shu S."/>
            <person name="Lovell J.T."/>
            <person name="Sreedasyam A."/>
            <person name="Maumus F."/>
            <person name="Tiley G.P."/>
            <person name="Fernandez-Pozo N."/>
            <person name="Barry K."/>
            <person name="Chen C."/>
            <person name="Wang M."/>
            <person name="Lipzen A."/>
            <person name="Daum C."/>
            <person name="Saski C.A."/>
            <person name="Payton A.C."/>
            <person name="Mcbreen J.C."/>
            <person name="Conrad R.E."/>
            <person name="Kollar L.M."/>
            <person name="Olsson S."/>
            <person name="Huttunen S."/>
            <person name="Landis J.B."/>
            <person name="Wickett N.J."/>
            <person name="Johnson M.G."/>
            <person name="Rensing S.A."/>
            <person name="Grimwood J."/>
            <person name="Schmutz J."/>
            <person name="Mcdaniel S.F."/>
        </authorList>
    </citation>
    <scope>NUCLEOTIDE SEQUENCE</scope>
    <source>
        <strain evidence="1">R40</strain>
    </source>
</reference>
<proteinExistence type="predicted"/>
<keyword evidence="2" id="KW-1185">Reference proteome</keyword>
<organism evidence="1 2">
    <name type="scientific">Ceratodon purpureus</name>
    <name type="common">Fire moss</name>
    <name type="synonym">Dicranum purpureum</name>
    <dbReference type="NCBI Taxonomy" id="3225"/>
    <lineage>
        <taxon>Eukaryota</taxon>
        <taxon>Viridiplantae</taxon>
        <taxon>Streptophyta</taxon>
        <taxon>Embryophyta</taxon>
        <taxon>Bryophyta</taxon>
        <taxon>Bryophytina</taxon>
        <taxon>Bryopsida</taxon>
        <taxon>Dicranidae</taxon>
        <taxon>Pseudoditrichales</taxon>
        <taxon>Ditrichaceae</taxon>
        <taxon>Ceratodon</taxon>
    </lineage>
</organism>
<protein>
    <submittedName>
        <fullName evidence="1">Uncharacterized protein</fullName>
    </submittedName>
</protein>
<evidence type="ECO:0000313" key="1">
    <source>
        <dbReference type="EMBL" id="KAG0573018.1"/>
    </source>
</evidence>
<dbReference type="Proteomes" id="UP000822688">
    <property type="component" value="Chromosome V"/>
</dbReference>
<accession>A0A8T0HR40</accession>
<dbReference type="AlphaFoldDB" id="A0A8T0HR40"/>
<dbReference type="EMBL" id="CM026426">
    <property type="protein sequence ID" value="KAG0573018.1"/>
    <property type="molecule type" value="Genomic_DNA"/>
</dbReference>
<name>A0A8T0HR40_CERPU</name>
<gene>
    <name evidence="1" type="ORF">KC19_VG141400</name>
</gene>
<sequence length="180" mass="20578">MGSCIHFPIPWSRKFQQGNQVKGAYHVVKRVIFRFQVRNVLARDTKRDPSFEVLTQVPVLDLKEEADNFVGEFILISSMDQILGGKAQVPIPAYDKLVEFLSKHSTRRSRLHKGDAKPHPYVDLILVDMPEKLLVSGISNSVGSISLWNQDSKLWFNPIFEFADHYLEDDGAISYFILSE</sequence>
<comment type="caution">
    <text evidence="1">The sequence shown here is derived from an EMBL/GenBank/DDBJ whole genome shotgun (WGS) entry which is preliminary data.</text>
</comment>